<organism evidence="1 2">
    <name type="scientific">Treponema vincentii ATCC 35580</name>
    <dbReference type="NCBI Taxonomy" id="596324"/>
    <lineage>
        <taxon>Bacteria</taxon>
        <taxon>Pseudomonadati</taxon>
        <taxon>Spirochaetota</taxon>
        <taxon>Spirochaetia</taxon>
        <taxon>Spirochaetales</taxon>
        <taxon>Treponemataceae</taxon>
        <taxon>Treponema</taxon>
    </lineage>
</organism>
<proteinExistence type="predicted"/>
<dbReference type="EMBL" id="ACYH01000027">
    <property type="protein sequence ID" value="EEV20627.1"/>
    <property type="molecule type" value="Genomic_DNA"/>
</dbReference>
<sequence>MNFIIDKSIVELGIKSVVIGIAKNIDPQAPLSDSFLTKQKKMQDWALQCDVDEILKHPVTQGYADLLQSVGRSIKKYPPTVPAFIRNIQRRGSM</sequence>
<reference evidence="1 2" key="1">
    <citation type="submission" date="2009-07" db="EMBL/GenBank/DDBJ databases">
        <authorList>
            <person name="Madupu R."/>
            <person name="Sebastian Y."/>
            <person name="Durkin A.S."/>
            <person name="Torralba M."/>
            <person name="Methe B."/>
            <person name="Sutton G.G."/>
            <person name="Strausberg R.L."/>
            <person name="Nelson K.E."/>
        </authorList>
    </citation>
    <scope>NUCLEOTIDE SEQUENCE [LARGE SCALE GENOMIC DNA]</scope>
    <source>
        <strain evidence="1 2">ATCC 35580</strain>
    </source>
</reference>
<feature type="non-terminal residue" evidence="1">
    <location>
        <position position="94"/>
    </location>
</feature>
<comment type="caution">
    <text evidence="1">The sequence shown here is derived from an EMBL/GenBank/DDBJ whole genome shotgun (WGS) entry which is preliminary data.</text>
</comment>
<evidence type="ECO:0000313" key="1">
    <source>
        <dbReference type="EMBL" id="EEV20627.1"/>
    </source>
</evidence>
<dbReference type="Proteomes" id="UP000004509">
    <property type="component" value="Unassembled WGS sequence"/>
</dbReference>
<accession>C8PP55</accession>
<evidence type="ECO:0000313" key="2">
    <source>
        <dbReference type="Proteomes" id="UP000004509"/>
    </source>
</evidence>
<dbReference type="eggNOG" id="COG3382">
    <property type="taxonomic scope" value="Bacteria"/>
</dbReference>
<gene>
    <name evidence="1" type="ORF">TREVI0001_1797</name>
</gene>
<dbReference type="AlphaFoldDB" id="C8PP55"/>
<dbReference type="STRING" id="596324.TREVI0001_1797"/>
<name>C8PP55_9SPIR</name>
<protein>
    <submittedName>
        <fullName evidence="1">Uncharacterized protein</fullName>
    </submittedName>
</protein>